<keyword evidence="10" id="KW-1133">Transmembrane helix</keyword>
<dbReference type="GO" id="GO:0006955">
    <property type="term" value="P:immune response"/>
    <property type="evidence" value="ECO:0000318"/>
    <property type="project" value="GO_Central"/>
</dbReference>
<dbReference type="GO" id="GO:0004674">
    <property type="term" value="F:protein serine/threonine kinase activity"/>
    <property type="evidence" value="ECO:0000318"/>
    <property type="project" value="GO_Central"/>
</dbReference>
<dbReference type="Pfam" id="PF07714">
    <property type="entry name" value="PK_Tyr_Ser-Thr"/>
    <property type="match status" value="1"/>
</dbReference>
<evidence type="ECO:0000256" key="9">
    <source>
        <dbReference type="ARBA" id="ARBA00022840"/>
    </source>
</evidence>
<reference evidence="23 24" key="1">
    <citation type="journal article" date="2010" name="Nature">
        <title>Genome sequence of the palaeopolyploid soybean.</title>
        <authorList>
            <person name="Schmutz J."/>
            <person name="Cannon S.B."/>
            <person name="Schlueter J."/>
            <person name="Ma J."/>
            <person name="Mitros T."/>
            <person name="Nelson W."/>
            <person name="Hyten D.L."/>
            <person name="Song Q."/>
            <person name="Thelen J.J."/>
            <person name="Cheng J."/>
            <person name="Xu D."/>
            <person name="Hellsten U."/>
            <person name="May G.D."/>
            <person name="Yu Y."/>
            <person name="Sakurai T."/>
            <person name="Umezawa T."/>
            <person name="Bhattacharyya M.K."/>
            <person name="Sandhu D."/>
            <person name="Valliyodan B."/>
            <person name="Lindquist E."/>
            <person name="Peto M."/>
            <person name="Grant D."/>
            <person name="Shu S."/>
            <person name="Goodstein D."/>
            <person name="Barry K."/>
            <person name="Futrell-Griggs M."/>
            <person name="Abernathy B."/>
            <person name="Du J."/>
            <person name="Tian Z."/>
            <person name="Zhu L."/>
            <person name="Gill N."/>
            <person name="Joshi T."/>
            <person name="Libault M."/>
            <person name="Sethuraman A."/>
            <person name="Zhang X.-C."/>
            <person name="Shinozaki K."/>
            <person name="Nguyen H.T."/>
            <person name="Wing R.A."/>
            <person name="Cregan P."/>
            <person name="Specht J."/>
            <person name="Grimwood J."/>
            <person name="Rokhsar D."/>
            <person name="Stacey G."/>
            <person name="Shoemaker R.C."/>
            <person name="Jackson S.A."/>
        </authorList>
    </citation>
    <scope>NUCLEOTIDE SEQUENCE</scope>
    <source>
        <strain evidence="24">cv. Williams 82</strain>
        <tissue evidence="23">Callus</tissue>
    </source>
</reference>
<comment type="caution">
    <text evidence="17">Lacks conserved residue(s) required for the propagation of feature annotation.</text>
</comment>
<dbReference type="Gene3D" id="2.90.10.10">
    <property type="entry name" value="Bulb-type lectin domain"/>
    <property type="match status" value="1"/>
</dbReference>
<dbReference type="CDD" id="cd00028">
    <property type="entry name" value="B_lectin"/>
    <property type="match status" value="1"/>
</dbReference>
<feature type="signal peptide" evidence="18">
    <location>
        <begin position="1"/>
        <end position="18"/>
    </location>
</feature>
<keyword evidence="13" id="KW-0325">Glycoprotein</keyword>
<dbReference type="EC" id="2.7.11.1" evidence="16"/>
<comment type="subcellular location">
    <subcellularLocation>
        <location evidence="1">Cell membrane</location>
        <topology evidence="1">Single-pass type I membrane protein</topology>
    </subcellularLocation>
</comment>
<evidence type="ECO:0000256" key="4">
    <source>
        <dbReference type="ARBA" id="ARBA00022679"/>
    </source>
</evidence>
<reference evidence="24" key="2">
    <citation type="submission" date="2018-02" db="UniProtKB">
        <authorList>
            <consortium name="EnsemblPlants"/>
        </authorList>
    </citation>
    <scope>IDENTIFICATION</scope>
    <source>
        <strain evidence="24">Williams 82</strain>
    </source>
</reference>
<evidence type="ECO:0000313" key="23">
    <source>
        <dbReference type="EMBL" id="KRH55467.1"/>
    </source>
</evidence>
<evidence type="ECO:0000256" key="13">
    <source>
        <dbReference type="ARBA" id="ARBA00023180"/>
    </source>
</evidence>
<keyword evidence="4 16" id="KW-0808">Transferase</keyword>
<evidence type="ECO:0000256" key="18">
    <source>
        <dbReference type="SAM" id="SignalP"/>
    </source>
</evidence>
<evidence type="ECO:0000259" key="21">
    <source>
        <dbReference type="PROSITE" id="PS50927"/>
    </source>
</evidence>
<dbReference type="Pfam" id="PF00954">
    <property type="entry name" value="S_locus_glycop"/>
    <property type="match status" value="1"/>
</dbReference>
<dbReference type="GO" id="GO:0007165">
    <property type="term" value="P:signal transduction"/>
    <property type="evidence" value="ECO:0000318"/>
    <property type="project" value="GO_Central"/>
</dbReference>
<comment type="similarity">
    <text evidence="16">Belongs to the protein kinase superfamily. Ser/Thr protein kinase family.</text>
</comment>
<dbReference type="CDD" id="cd01098">
    <property type="entry name" value="PAN_AP_plant"/>
    <property type="match status" value="1"/>
</dbReference>
<organism evidence="23">
    <name type="scientific">Glycine max</name>
    <name type="common">Soybean</name>
    <name type="synonym">Glycine hispida</name>
    <dbReference type="NCBI Taxonomy" id="3847"/>
    <lineage>
        <taxon>Eukaryota</taxon>
        <taxon>Viridiplantae</taxon>
        <taxon>Streptophyta</taxon>
        <taxon>Embryophyta</taxon>
        <taxon>Tracheophyta</taxon>
        <taxon>Spermatophyta</taxon>
        <taxon>Magnoliopsida</taxon>
        <taxon>eudicotyledons</taxon>
        <taxon>Gunneridae</taxon>
        <taxon>Pentapetalae</taxon>
        <taxon>rosids</taxon>
        <taxon>fabids</taxon>
        <taxon>Fabales</taxon>
        <taxon>Fabaceae</taxon>
        <taxon>Papilionoideae</taxon>
        <taxon>50 kb inversion clade</taxon>
        <taxon>NPAAA clade</taxon>
        <taxon>indigoferoid/millettioid clade</taxon>
        <taxon>Phaseoleae</taxon>
        <taxon>Glycine</taxon>
        <taxon>Glycine subgen. Soja</taxon>
    </lineage>
</organism>
<dbReference type="PANTHER" id="PTHR27002:SF1069">
    <property type="entry name" value="NON-SPECIFIC SERINE_THREONINE PROTEIN KINASE"/>
    <property type="match status" value="1"/>
</dbReference>
<evidence type="ECO:0000256" key="14">
    <source>
        <dbReference type="ARBA" id="ARBA00047899"/>
    </source>
</evidence>
<feature type="domain" description="Bulb-type lectin" evidence="21">
    <location>
        <begin position="20"/>
        <end position="144"/>
    </location>
</feature>
<dbReference type="GO" id="GO:0005886">
    <property type="term" value="C:plasma membrane"/>
    <property type="evidence" value="ECO:0000318"/>
    <property type="project" value="GO_Central"/>
</dbReference>
<evidence type="ECO:0000256" key="11">
    <source>
        <dbReference type="ARBA" id="ARBA00023136"/>
    </source>
</evidence>
<evidence type="ECO:0000256" key="7">
    <source>
        <dbReference type="ARBA" id="ARBA00022741"/>
    </source>
</evidence>
<dbReference type="InParanoid" id="K7KXD3"/>
<keyword evidence="8 16" id="KW-0418">Kinase</keyword>
<feature type="domain" description="Apple" evidence="22">
    <location>
        <begin position="325"/>
        <end position="406"/>
    </location>
</feature>
<evidence type="ECO:0000256" key="8">
    <source>
        <dbReference type="ARBA" id="ARBA00022777"/>
    </source>
</evidence>
<evidence type="ECO:0000256" key="5">
    <source>
        <dbReference type="ARBA" id="ARBA00022692"/>
    </source>
</evidence>
<keyword evidence="9 16" id="KW-0067">ATP-binding</keyword>
<dbReference type="Proteomes" id="UP000008827">
    <property type="component" value="Chromosome 6"/>
</dbReference>
<dbReference type="GO" id="GO:0048544">
    <property type="term" value="P:recognition of pollen"/>
    <property type="evidence" value="ECO:0007669"/>
    <property type="project" value="InterPro"/>
</dbReference>
<feature type="domain" description="EGF-like" evidence="20">
    <location>
        <begin position="269"/>
        <end position="306"/>
    </location>
</feature>
<comment type="catalytic activity">
    <reaction evidence="14 16">
        <text>L-threonyl-[protein] + ATP = O-phospho-L-threonyl-[protein] + ADP + H(+)</text>
        <dbReference type="Rhea" id="RHEA:46608"/>
        <dbReference type="Rhea" id="RHEA-COMP:11060"/>
        <dbReference type="Rhea" id="RHEA-COMP:11605"/>
        <dbReference type="ChEBI" id="CHEBI:15378"/>
        <dbReference type="ChEBI" id="CHEBI:30013"/>
        <dbReference type="ChEBI" id="CHEBI:30616"/>
        <dbReference type="ChEBI" id="CHEBI:61977"/>
        <dbReference type="ChEBI" id="CHEBI:456216"/>
        <dbReference type="EC" id="2.7.11.1"/>
    </reaction>
</comment>
<dbReference type="eggNOG" id="ENOG502SHKV">
    <property type="taxonomic scope" value="Eukaryota"/>
</dbReference>
<comment type="catalytic activity">
    <reaction evidence="15 16">
        <text>L-seryl-[protein] + ATP = O-phospho-L-seryl-[protein] + ADP + H(+)</text>
        <dbReference type="Rhea" id="RHEA:17989"/>
        <dbReference type="Rhea" id="RHEA-COMP:9863"/>
        <dbReference type="Rhea" id="RHEA-COMP:11604"/>
        <dbReference type="ChEBI" id="CHEBI:15378"/>
        <dbReference type="ChEBI" id="CHEBI:29999"/>
        <dbReference type="ChEBI" id="CHEBI:30616"/>
        <dbReference type="ChEBI" id="CHEBI:83421"/>
        <dbReference type="ChEBI" id="CHEBI:456216"/>
        <dbReference type="EC" id="2.7.11.1"/>
    </reaction>
</comment>
<keyword evidence="6 18" id="KW-0732">Signal</keyword>
<dbReference type="OMA" id="DCTISEV"/>
<feature type="chain" id="PRO_5014580947" description="Receptor-like serine/threonine-protein kinase" evidence="18">
    <location>
        <begin position="19"/>
        <end position="794"/>
    </location>
</feature>
<dbReference type="InterPro" id="IPR001480">
    <property type="entry name" value="Bulb-type_lectin_dom"/>
</dbReference>
<feature type="domain" description="Protein kinase" evidence="19">
    <location>
        <begin position="444"/>
        <end position="750"/>
    </location>
</feature>
<keyword evidence="3 16" id="KW-0723">Serine/threonine-protein kinase</keyword>
<dbReference type="InterPro" id="IPR000858">
    <property type="entry name" value="S_locus_glycoprot_dom"/>
</dbReference>
<dbReference type="InterPro" id="IPR000719">
    <property type="entry name" value="Prot_kinase_dom"/>
</dbReference>
<dbReference type="Pfam" id="PF01453">
    <property type="entry name" value="B_lectin"/>
    <property type="match status" value="1"/>
</dbReference>
<dbReference type="PANTHER" id="PTHR27002">
    <property type="entry name" value="RECEPTOR-LIKE SERINE/THREONINE-PROTEIN KINASE SD1-8"/>
    <property type="match status" value="1"/>
</dbReference>
<dbReference type="InterPro" id="IPR001245">
    <property type="entry name" value="Ser-Thr/Tyr_kinase_cat_dom"/>
</dbReference>
<keyword evidence="11" id="KW-0472">Membrane</keyword>
<dbReference type="SMR" id="K7KXD3"/>
<dbReference type="PROSITE" id="PS50026">
    <property type="entry name" value="EGF_3"/>
    <property type="match status" value="1"/>
</dbReference>
<evidence type="ECO:0000256" key="3">
    <source>
        <dbReference type="ARBA" id="ARBA00022527"/>
    </source>
</evidence>
<dbReference type="EnsemblPlants" id="KRH55467">
    <property type="protein sequence ID" value="KRH55467"/>
    <property type="gene ID" value="GLYMA_06G257100"/>
</dbReference>
<keyword evidence="25" id="KW-1185">Reference proteome</keyword>
<protein>
    <recommendedName>
        <fullName evidence="16">Receptor-like serine/threonine-protein kinase</fullName>
        <ecNumber evidence="16">2.7.11.1</ecNumber>
    </recommendedName>
</protein>
<keyword evidence="12" id="KW-1015">Disulfide bond</keyword>
<dbReference type="InterPro" id="IPR024171">
    <property type="entry name" value="SRK-like_kinase"/>
</dbReference>
<dbReference type="GO" id="GO:0005524">
    <property type="term" value="F:ATP binding"/>
    <property type="evidence" value="ECO:0007669"/>
    <property type="project" value="UniProtKB-KW"/>
</dbReference>
<evidence type="ECO:0000256" key="10">
    <source>
        <dbReference type="ARBA" id="ARBA00022989"/>
    </source>
</evidence>
<sequence>MLCIWFFLFSYMLGKCTLLDRLEMSQYIPDDGETLVSAGEITEMGFFSPGNSTRRYLGIWYKNVSPFTVVWVANQNTPLENNFGVLKLNEKGILELLNPTNNTIWSSSNNISSKARTNPIVRLLNSENLVKNGQGTKDDSFLWQSFDHPCDTYMPGMKVGWNLDTDLEWFLSSWKSVDDHAKGEYALKIDLRGYLQIIKFKGIVIITRAGSWNGLSAVGYPGPTLGISPIFVFNKKEMSYRYNSLDKSMFSIFYWTSQARNQQVVSIGEVDKCKNYAFCGANSVCNYNGNHPNCECLRGYDPKSPGQWNVGIWFYGCVPRNKASCGNSYVDGFLKYMDMKLPDTSSSWFSKTMNLDKCQKSCLNNCSCTAYANLDMRHGGNHDSHRNTKRKIVEIMVGVTIFGLIITWAARKFYIKHYKNKQRTEDGDLPIFYFSVIANATENFSTKNKLGEGGFGPVYKATLIDGKELAVKRLSKKSGLVCNSYAKTQAYMQCGTMSVKNLVRRLGVHDKTNHTLARQGLDEFKNEVALIVKLRHPNLVKLVGCCIEEEKMLIYEYMSNRSLDYFIFDEAKRKLLDWRKLFNIICGSARGLLYLHQDSRLRIIHRDLKTSNILLDTNLDPKISDFGLARSFLGDQVEANTNTVAGTYGYMPPGYAVSGQFSVKSDVFSYGVILLEIVSAKKNREFSDPESYNNLLGHGTELLDDVLGEQCTFREVIRCIQIGLLCVQQRPGDRPEMSSVVLMLKGDKLLPKPKVPGFYTEKDVKFESNHNLCSVNELSITTLDGRQEGKVRKC</sequence>
<dbReference type="EMBL" id="CM000839">
    <property type="protein sequence ID" value="KRH55467.1"/>
    <property type="molecule type" value="Genomic_DNA"/>
</dbReference>
<dbReference type="Pfam" id="PF08276">
    <property type="entry name" value="PAN_2"/>
    <property type="match status" value="1"/>
</dbReference>
<dbReference type="Gramene" id="KRH55467">
    <property type="protein sequence ID" value="KRH55467"/>
    <property type="gene ID" value="GLYMA_06G257100"/>
</dbReference>
<evidence type="ECO:0000256" key="16">
    <source>
        <dbReference type="PIRNR" id="PIRNR000641"/>
    </source>
</evidence>
<dbReference type="InterPro" id="IPR003609">
    <property type="entry name" value="Pan_app"/>
</dbReference>
<dbReference type="InterPro" id="IPR021820">
    <property type="entry name" value="S-locus_recpt_kinase_C"/>
</dbReference>
<dbReference type="Gene3D" id="1.10.510.10">
    <property type="entry name" value="Transferase(Phosphotransferase) domain 1"/>
    <property type="match status" value="1"/>
</dbReference>
<reference evidence="23" key="3">
    <citation type="submission" date="2018-07" db="EMBL/GenBank/DDBJ databases">
        <title>WGS assembly of Glycine max.</title>
        <authorList>
            <person name="Schmutz J."/>
            <person name="Cannon S."/>
            <person name="Schlueter J."/>
            <person name="Ma J."/>
            <person name="Mitros T."/>
            <person name="Nelson W."/>
            <person name="Hyten D."/>
            <person name="Song Q."/>
            <person name="Thelen J."/>
            <person name="Cheng J."/>
            <person name="Xu D."/>
            <person name="Hellsten U."/>
            <person name="May G."/>
            <person name="Yu Y."/>
            <person name="Sakurai T."/>
            <person name="Umezawa T."/>
            <person name="Bhattacharyya M."/>
            <person name="Sandhu D."/>
            <person name="Valliyodan B."/>
            <person name="Lindquist E."/>
            <person name="Peto M."/>
            <person name="Grant D."/>
            <person name="Shu S."/>
            <person name="Goodstein D."/>
            <person name="Barry K."/>
            <person name="Futrell-Griggs M."/>
            <person name="Abernathy B."/>
            <person name="Du J."/>
            <person name="Tian Z."/>
            <person name="Zhu L."/>
            <person name="Gill N."/>
            <person name="Joshi T."/>
            <person name="Libault M."/>
            <person name="Sethuraman A."/>
            <person name="Zhang X."/>
            <person name="Shinozaki K."/>
            <person name="Nguyen H."/>
            <person name="Wing R."/>
            <person name="Cregan P."/>
            <person name="Specht J."/>
            <person name="Grimwood J."/>
            <person name="Rokhsar D."/>
            <person name="Stacey G."/>
            <person name="Shoemaker R."/>
            <person name="Jackson S."/>
        </authorList>
    </citation>
    <scope>NUCLEOTIDE SEQUENCE</scope>
    <source>
        <tissue evidence="23">Callus</tissue>
    </source>
</reference>
<dbReference type="FunFam" id="1.10.510.10:FF:000060">
    <property type="entry name" value="G-type lectin S-receptor-like serine/threonine-protein kinase"/>
    <property type="match status" value="1"/>
</dbReference>
<dbReference type="SMART" id="SM00108">
    <property type="entry name" value="B_lectin"/>
    <property type="match status" value="1"/>
</dbReference>
<keyword evidence="2" id="KW-1003">Cell membrane</keyword>
<evidence type="ECO:0000256" key="6">
    <source>
        <dbReference type="ARBA" id="ARBA00022729"/>
    </source>
</evidence>
<dbReference type="PROSITE" id="PS00108">
    <property type="entry name" value="PROTEIN_KINASE_ST"/>
    <property type="match status" value="1"/>
</dbReference>
<dbReference type="Gene3D" id="3.30.200.20">
    <property type="entry name" value="Phosphorylase Kinase, domain 1"/>
    <property type="match status" value="2"/>
</dbReference>
<evidence type="ECO:0000256" key="12">
    <source>
        <dbReference type="ARBA" id="ARBA00023157"/>
    </source>
</evidence>
<dbReference type="HOGENOM" id="CLU_000288_116_5_1"/>
<evidence type="ECO:0000256" key="17">
    <source>
        <dbReference type="PROSITE-ProRule" id="PRU00076"/>
    </source>
</evidence>
<dbReference type="SMART" id="SM00220">
    <property type="entry name" value="S_TKc"/>
    <property type="match status" value="1"/>
</dbReference>
<dbReference type="InterPro" id="IPR008271">
    <property type="entry name" value="Ser/Thr_kinase_AS"/>
</dbReference>
<dbReference type="FunFam" id="2.90.10.10:FF:000004">
    <property type="entry name" value="G-type lectin S-receptor-like serine/threonine-protein kinase"/>
    <property type="match status" value="1"/>
</dbReference>
<evidence type="ECO:0000256" key="2">
    <source>
        <dbReference type="ARBA" id="ARBA00022475"/>
    </source>
</evidence>
<dbReference type="AlphaFoldDB" id="K7KXD3"/>
<evidence type="ECO:0000259" key="20">
    <source>
        <dbReference type="PROSITE" id="PS50026"/>
    </source>
</evidence>
<keyword evidence="5" id="KW-0812">Transmembrane</keyword>
<dbReference type="PaxDb" id="3847-GLYMA06G40130.2"/>
<keyword evidence="7 16" id="KW-0547">Nucleotide-binding</keyword>
<evidence type="ECO:0000256" key="15">
    <source>
        <dbReference type="ARBA" id="ARBA00048679"/>
    </source>
</evidence>
<keyword evidence="17" id="KW-0245">EGF-like domain</keyword>
<evidence type="ECO:0000259" key="22">
    <source>
        <dbReference type="PROSITE" id="PS50948"/>
    </source>
</evidence>
<dbReference type="InterPro" id="IPR036426">
    <property type="entry name" value="Bulb-type_lectin_dom_sf"/>
</dbReference>
<dbReference type="PROSITE" id="PS50927">
    <property type="entry name" value="BULB_LECTIN"/>
    <property type="match status" value="1"/>
</dbReference>
<accession>K7KXD3</accession>
<dbReference type="Pfam" id="PF11883">
    <property type="entry name" value="DUF3403"/>
    <property type="match status" value="1"/>
</dbReference>
<evidence type="ECO:0000313" key="24">
    <source>
        <dbReference type="EnsemblPlants" id="KRH55467"/>
    </source>
</evidence>
<dbReference type="InterPro" id="IPR000742">
    <property type="entry name" value="EGF"/>
</dbReference>
<dbReference type="PROSITE" id="PS50011">
    <property type="entry name" value="PROTEIN_KINASE_DOM"/>
    <property type="match status" value="1"/>
</dbReference>
<name>K7KXD3_SOYBN</name>
<evidence type="ECO:0000313" key="25">
    <source>
        <dbReference type="Proteomes" id="UP000008827"/>
    </source>
</evidence>
<gene>
    <name evidence="23" type="ORF">GLYMA_06G257100</name>
</gene>
<dbReference type="SUPFAM" id="SSF51110">
    <property type="entry name" value="alpha-D-mannose-specific plant lectins"/>
    <property type="match status" value="1"/>
</dbReference>
<dbReference type="SUPFAM" id="SSF56112">
    <property type="entry name" value="Protein kinase-like (PK-like)"/>
    <property type="match status" value="1"/>
</dbReference>
<dbReference type="PROSITE" id="PS50948">
    <property type="entry name" value="PAN"/>
    <property type="match status" value="1"/>
</dbReference>
<proteinExistence type="inferred from homology"/>
<dbReference type="InterPro" id="IPR011009">
    <property type="entry name" value="Kinase-like_dom_sf"/>
</dbReference>
<evidence type="ECO:0000259" key="19">
    <source>
        <dbReference type="PROSITE" id="PS50011"/>
    </source>
</evidence>
<evidence type="ECO:0000256" key="1">
    <source>
        <dbReference type="ARBA" id="ARBA00004251"/>
    </source>
</evidence>
<dbReference type="PIRSF" id="PIRSF000641">
    <property type="entry name" value="SRK"/>
    <property type="match status" value="1"/>
</dbReference>